<accession>A0AAV1DF39</accession>
<dbReference type="Proteomes" id="UP001161247">
    <property type="component" value="Chromosome 5"/>
</dbReference>
<dbReference type="AlphaFoldDB" id="A0AAV1DF39"/>
<evidence type="ECO:0000313" key="1">
    <source>
        <dbReference type="EMBL" id="CAI9106298.1"/>
    </source>
</evidence>
<dbReference type="InterPro" id="IPR006740">
    <property type="entry name" value="DUF604"/>
</dbReference>
<gene>
    <name evidence="1" type="ORF">OLC1_LOCUS14817</name>
</gene>
<keyword evidence="2" id="KW-1185">Reference proteome</keyword>
<sequence>MKNQLGGISLILGLLFFFILVFFFNSSCTSINGISSFGCRGFLNSTALEDDSATSLKHLAFGLQGSEKTYHFRRYYVESWWRPNELRGYVYLDRAPQGDLIPWPKHSPPFRVNDNITKLLDEIKPVNPLMPRMVHGILELFREEHKDLRWLIMGDDDTIFFVDNLIEVLSKYDHREYYYIGNPSEFVLSNFWYNFNQAFGGGGIILSYPLAKALVDSMDLCLRMYSNLSADLMTMACLADLGVNLTPHKGLHQMDLRGDVSGFLSAHPKDLALSFHHIDSVDPYFPSMDRANSLKHLMKASNVDQSRLFQQTICYEKAKNWSFSTSWGYSAHIYEKIMPRSWLTRPIETFKTWQPSPNPPHYMFNTRNPSSNPCETPHLFFLESVRKTWGGHILTRYSRSAPRNIPACAVTGNHSAEVISKIDVISPATKRYEIDRSECCDVVRVDNAGKVEIKLRECRTGEVIA</sequence>
<dbReference type="EMBL" id="OX459122">
    <property type="protein sequence ID" value="CAI9106298.1"/>
    <property type="molecule type" value="Genomic_DNA"/>
</dbReference>
<organism evidence="1 2">
    <name type="scientific">Oldenlandia corymbosa var. corymbosa</name>
    <dbReference type="NCBI Taxonomy" id="529605"/>
    <lineage>
        <taxon>Eukaryota</taxon>
        <taxon>Viridiplantae</taxon>
        <taxon>Streptophyta</taxon>
        <taxon>Embryophyta</taxon>
        <taxon>Tracheophyta</taxon>
        <taxon>Spermatophyta</taxon>
        <taxon>Magnoliopsida</taxon>
        <taxon>eudicotyledons</taxon>
        <taxon>Gunneridae</taxon>
        <taxon>Pentapetalae</taxon>
        <taxon>asterids</taxon>
        <taxon>lamiids</taxon>
        <taxon>Gentianales</taxon>
        <taxon>Rubiaceae</taxon>
        <taxon>Rubioideae</taxon>
        <taxon>Spermacoceae</taxon>
        <taxon>Hedyotis-Oldenlandia complex</taxon>
        <taxon>Oldenlandia</taxon>
    </lineage>
</organism>
<protein>
    <submittedName>
        <fullName evidence="1">OLC1v1005425C1</fullName>
    </submittedName>
</protein>
<evidence type="ECO:0000313" key="2">
    <source>
        <dbReference type="Proteomes" id="UP001161247"/>
    </source>
</evidence>
<dbReference type="Pfam" id="PF04646">
    <property type="entry name" value="DUF604"/>
    <property type="match status" value="1"/>
</dbReference>
<name>A0AAV1DF39_OLDCO</name>
<reference evidence="1" key="1">
    <citation type="submission" date="2023-03" db="EMBL/GenBank/DDBJ databases">
        <authorList>
            <person name="Julca I."/>
        </authorList>
    </citation>
    <scope>NUCLEOTIDE SEQUENCE</scope>
</reference>
<proteinExistence type="predicted"/>
<dbReference type="Gene3D" id="3.90.550.50">
    <property type="match status" value="1"/>
</dbReference>
<dbReference type="PANTHER" id="PTHR10811">
    <property type="entry name" value="FRINGE-RELATED"/>
    <property type="match status" value="1"/>
</dbReference>